<dbReference type="Gene3D" id="2.170.140.10">
    <property type="entry name" value="Chitin binding domain"/>
    <property type="match status" value="10"/>
</dbReference>
<dbReference type="SMART" id="SM00494">
    <property type="entry name" value="ChtBD2"/>
    <property type="match status" value="10"/>
</dbReference>
<feature type="domain" description="Chitin-binding type-2" evidence="8">
    <location>
        <begin position="699"/>
        <end position="760"/>
    </location>
</feature>
<evidence type="ECO:0000256" key="1">
    <source>
        <dbReference type="ARBA" id="ARBA00022669"/>
    </source>
</evidence>
<feature type="domain" description="Chitin-binding type-2" evidence="8">
    <location>
        <begin position="425"/>
        <end position="486"/>
    </location>
</feature>
<feature type="compositionally biased region" description="Low complexity" evidence="6">
    <location>
        <begin position="130"/>
        <end position="142"/>
    </location>
</feature>
<comment type="caution">
    <text evidence="9">The sequence shown here is derived from an EMBL/GenBank/DDBJ whole genome shotgun (WGS) entry which is preliminary data.</text>
</comment>
<feature type="signal peptide" evidence="7">
    <location>
        <begin position="1"/>
        <end position="22"/>
    </location>
</feature>
<feature type="domain" description="Chitin-binding type-2" evidence="8">
    <location>
        <begin position="338"/>
        <end position="399"/>
    </location>
</feature>
<dbReference type="PANTHER" id="PTHR23301">
    <property type="entry name" value="CHITIN BINDING PERITROPHIN-A"/>
    <property type="match status" value="1"/>
</dbReference>
<evidence type="ECO:0000256" key="5">
    <source>
        <dbReference type="ARBA" id="ARBA00023180"/>
    </source>
</evidence>
<dbReference type="GO" id="GO:0005576">
    <property type="term" value="C:extracellular region"/>
    <property type="evidence" value="ECO:0007669"/>
    <property type="project" value="InterPro"/>
</dbReference>
<dbReference type="InterPro" id="IPR051940">
    <property type="entry name" value="Chitin_bind-dev_reg"/>
</dbReference>
<dbReference type="PROSITE" id="PS50940">
    <property type="entry name" value="CHIT_BIND_II"/>
    <property type="match status" value="8"/>
</dbReference>
<evidence type="ECO:0000259" key="8">
    <source>
        <dbReference type="PROSITE" id="PS50940"/>
    </source>
</evidence>
<evidence type="ECO:0000256" key="6">
    <source>
        <dbReference type="SAM" id="MobiDB-lite"/>
    </source>
</evidence>
<evidence type="ECO:0000313" key="10">
    <source>
        <dbReference type="Proteomes" id="UP001461498"/>
    </source>
</evidence>
<dbReference type="Pfam" id="PF01607">
    <property type="entry name" value="CBM_14"/>
    <property type="match status" value="8"/>
</dbReference>
<feature type="domain" description="Chitin-binding type-2" evidence="8">
    <location>
        <begin position="784"/>
        <end position="845"/>
    </location>
</feature>
<feature type="domain" description="Chitin-binding type-2" evidence="8">
    <location>
        <begin position="37"/>
        <end position="98"/>
    </location>
</feature>
<feature type="region of interest" description="Disordered" evidence="6">
    <location>
        <begin position="486"/>
        <end position="513"/>
    </location>
</feature>
<evidence type="ECO:0000313" key="9">
    <source>
        <dbReference type="EMBL" id="KAK9500756.1"/>
    </source>
</evidence>
<dbReference type="AlphaFoldDB" id="A0AAW1CQR9"/>
<gene>
    <name evidence="9" type="ORF">O3M35_001956</name>
</gene>
<dbReference type="GO" id="GO:0008061">
    <property type="term" value="F:chitin binding"/>
    <property type="evidence" value="ECO:0007669"/>
    <property type="project" value="UniProtKB-KW"/>
</dbReference>
<keyword evidence="10" id="KW-1185">Reference proteome</keyword>
<keyword evidence="2 7" id="KW-0732">Signal</keyword>
<keyword evidence="5" id="KW-0325">Glycoprotein</keyword>
<dbReference type="PANTHER" id="PTHR23301:SF0">
    <property type="entry name" value="CHITIN-BINDING TYPE-2 DOMAIN-CONTAINING PROTEIN-RELATED"/>
    <property type="match status" value="1"/>
</dbReference>
<proteinExistence type="predicted"/>
<feature type="domain" description="Chitin-binding type-2" evidence="8">
    <location>
        <begin position="516"/>
        <end position="577"/>
    </location>
</feature>
<keyword evidence="3" id="KW-0677">Repeat</keyword>
<reference evidence="9 10" key="1">
    <citation type="submission" date="2022-12" db="EMBL/GenBank/DDBJ databases">
        <title>Chromosome-level genome assembly of true bugs.</title>
        <authorList>
            <person name="Ma L."/>
            <person name="Li H."/>
        </authorList>
    </citation>
    <scope>NUCLEOTIDE SEQUENCE [LARGE SCALE GENOMIC DNA]</scope>
    <source>
        <strain evidence="9">Lab_2022b</strain>
    </source>
</reference>
<sequence>MEPPRISVILLVTIAISSTTSGYDSIFGKWSLQQHQPGSCTNEGSFPVYGDCTKYYKCVKNGAGFMKQYFTCKEGTIWDTICNACFHASIVIRDDCNQENDSTNWHGHQTPAPEPEWPGQWPDLVPSGEPGQHPGQHPIPQHGLIPGSCKSQEFFPVHGDCSRYYTWVNNGAGLTKCYFSCVPGTIWDPVCYACLHPSVVNRDECKQINDSTNWHGHQTPVVPGLEPCKQPGHQPGQKPGSCNTQVFLPVDGDCSRYYIWVNNGAGLTKFYFTCVLYTIWDPVSNACLHPSEVNRNDCSQVEHGHQTTVPGQWPGQVKCGQTGPKPGQHPIQLPGQIPGSCISEGFFPIRGDCTKYYKCVKNGAGFTKYYFSCEPGTIWDPVCNSCLHPSVVNRHDCSQVPSQQPGKWPALLPSEHPGQQAGQIPDFCTREGYFPIKDDCTKYFSCVNNGEGFTKYYFSCERDTIWDPLFNACLHPSVFNRHDCSHVPSEKPGQQPGKWPALLPSEHPGQHPGQIPGTCTREGYFPIIGDCTKYYKCEKNGAGFTMHDFSCERGTIWDPDTQVCYLSWFVNRSDCSQVNDSANGHGHQIITPEQWPGQWQGQVQCKHTGPQPGQYPIQLPGHIPGSCASEGFFPIRGDCTKYYKCVKNGAGFTKYYFSCAPGTIWDPVCNSCLHPSVVNRHDCSHVPSEHPGQQPGQMPDFCIREGYFPIKGDCSKYYRCVKNGAGFTKYYFSCTPGTIWDIVCNACLHPSAFNRHDCNQVEVPSDKPGQQPGKWPALLPSELPGSCTREGYFPIRGDCTKYYKCVKNGAGFKKKTFNCKDDTIWDPACNACLHASIVIRDDCSHVPSEKQGHQPGKWPVILPSEHPGQQPGQIPGSCTREGYFPVQGDCTRYYRCENNDAGFAMHIFSCEDGKIWDPDTQVCYISWVIKRPDCNKLIVQPTQRPSRTRPILW</sequence>
<dbReference type="InterPro" id="IPR002557">
    <property type="entry name" value="Chitin-bd_dom"/>
</dbReference>
<feature type="domain" description="Chitin-binding type-2" evidence="8">
    <location>
        <begin position="875"/>
        <end position="936"/>
    </location>
</feature>
<protein>
    <recommendedName>
        <fullName evidence="8">Chitin-binding type-2 domain-containing protein</fullName>
    </recommendedName>
</protein>
<feature type="chain" id="PRO_5044024755" description="Chitin-binding type-2 domain-containing protein" evidence="7">
    <location>
        <begin position="23"/>
        <end position="953"/>
    </location>
</feature>
<name>A0AAW1CQR9_9HEMI</name>
<feature type="region of interest" description="Disordered" evidence="6">
    <location>
        <begin position="102"/>
        <end position="142"/>
    </location>
</feature>
<dbReference type="EMBL" id="JAPXFL010000010">
    <property type="protein sequence ID" value="KAK9500756.1"/>
    <property type="molecule type" value="Genomic_DNA"/>
</dbReference>
<evidence type="ECO:0000256" key="7">
    <source>
        <dbReference type="SAM" id="SignalP"/>
    </source>
</evidence>
<feature type="domain" description="Chitin-binding type-2" evidence="8">
    <location>
        <begin position="624"/>
        <end position="685"/>
    </location>
</feature>
<dbReference type="InterPro" id="IPR036508">
    <property type="entry name" value="Chitin-bd_dom_sf"/>
</dbReference>
<keyword evidence="4" id="KW-1015">Disulfide bond</keyword>
<evidence type="ECO:0000256" key="2">
    <source>
        <dbReference type="ARBA" id="ARBA00022729"/>
    </source>
</evidence>
<organism evidence="9 10">
    <name type="scientific">Rhynocoris fuscipes</name>
    <dbReference type="NCBI Taxonomy" id="488301"/>
    <lineage>
        <taxon>Eukaryota</taxon>
        <taxon>Metazoa</taxon>
        <taxon>Ecdysozoa</taxon>
        <taxon>Arthropoda</taxon>
        <taxon>Hexapoda</taxon>
        <taxon>Insecta</taxon>
        <taxon>Pterygota</taxon>
        <taxon>Neoptera</taxon>
        <taxon>Paraneoptera</taxon>
        <taxon>Hemiptera</taxon>
        <taxon>Heteroptera</taxon>
        <taxon>Panheteroptera</taxon>
        <taxon>Cimicomorpha</taxon>
        <taxon>Reduviidae</taxon>
        <taxon>Harpactorinae</taxon>
        <taxon>Harpactorini</taxon>
        <taxon>Rhynocoris</taxon>
    </lineage>
</organism>
<dbReference type="SUPFAM" id="SSF57625">
    <property type="entry name" value="Invertebrate chitin-binding proteins"/>
    <property type="match status" value="8"/>
</dbReference>
<dbReference type="Proteomes" id="UP001461498">
    <property type="component" value="Unassembled WGS sequence"/>
</dbReference>
<evidence type="ECO:0000256" key="4">
    <source>
        <dbReference type="ARBA" id="ARBA00023157"/>
    </source>
</evidence>
<keyword evidence="1" id="KW-0147">Chitin-binding</keyword>
<accession>A0AAW1CQR9</accession>
<evidence type="ECO:0000256" key="3">
    <source>
        <dbReference type="ARBA" id="ARBA00022737"/>
    </source>
</evidence>